<dbReference type="AlphaFoldDB" id="A0A7X5HT38"/>
<proteinExistence type="predicted"/>
<dbReference type="CDD" id="cd17909">
    <property type="entry name" value="CheC_ClassI"/>
    <property type="match status" value="1"/>
</dbReference>
<accession>A0A7X5HT38</accession>
<reference evidence="2 3" key="1">
    <citation type="submission" date="2020-01" db="EMBL/GenBank/DDBJ databases">
        <title>Anaeroalcalibacter tamaniensis gen. nov., sp. nov., moderately halophilic strictly anaerobic fermenter bacterium from mud volcano of Taman peninsula.</title>
        <authorList>
            <person name="Frolova A."/>
            <person name="Merkel A.Y."/>
            <person name="Slobodkin A.I."/>
        </authorList>
    </citation>
    <scope>NUCLEOTIDE SEQUENCE [LARGE SCALE GENOMIC DNA]</scope>
    <source>
        <strain evidence="2 3">F-3ap</strain>
    </source>
</reference>
<protein>
    <recommendedName>
        <fullName evidence="4">CheC-like protein domain-containing protein</fullName>
    </recommendedName>
</protein>
<dbReference type="RefSeq" id="WP_162368885.1">
    <property type="nucleotide sequence ID" value="NZ_JAAEEH010000001.1"/>
</dbReference>
<evidence type="ECO:0000256" key="1">
    <source>
        <dbReference type="ARBA" id="ARBA00022500"/>
    </source>
</evidence>
<dbReference type="Proteomes" id="UP000461585">
    <property type="component" value="Unassembled WGS sequence"/>
</dbReference>
<dbReference type="InterPro" id="IPR028976">
    <property type="entry name" value="CheC-like_sf"/>
</dbReference>
<keyword evidence="3" id="KW-1185">Reference proteome</keyword>
<name>A0A7X5HT38_9FIRM</name>
<organism evidence="2 3">
    <name type="scientific">Anaerotalea alkaliphila</name>
    <dbReference type="NCBI Taxonomy" id="2662126"/>
    <lineage>
        <taxon>Bacteria</taxon>
        <taxon>Bacillati</taxon>
        <taxon>Bacillota</taxon>
        <taxon>Clostridia</taxon>
        <taxon>Eubacteriales</taxon>
        <taxon>Anaerotalea</taxon>
    </lineage>
</organism>
<evidence type="ECO:0000313" key="2">
    <source>
        <dbReference type="EMBL" id="NDL66156.1"/>
    </source>
</evidence>
<dbReference type="EMBL" id="JAAEEH010000001">
    <property type="protein sequence ID" value="NDL66156.1"/>
    <property type="molecule type" value="Genomic_DNA"/>
</dbReference>
<sequence length="207" mass="22761">MMKEWDGIGLQEEKSWEVLREAASIGTGNAVTELYQRTHQTIRMGVTDVALATAVELHEILGGGSGRVFAFSLHVEGEIKGRLLVLLGQDSAVRLQRRMQEQRETQGTAVLEPGMDALKETLRRMSKVYLVAVSCLTNLKIIGSRPALSADQLHKVLEKPLAGMADPEGKVLCAHTRVWDEERTFEGDFLFLPEKASVLAMLSSTGS</sequence>
<dbReference type="SUPFAM" id="SSF103039">
    <property type="entry name" value="CheC-like"/>
    <property type="match status" value="1"/>
</dbReference>
<keyword evidence="1" id="KW-0145">Chemotaxis</keyword>
<dbReference type="GO" id="GO:0006935">
    <property type="term" value="P:chemotaxis"/>
    <property type="evidence" value="ECO:0007669"/>
    <property type="project" value="UniProtKB-KW"/>
</dbReference>
<evidence type="ECO:0008006" key="4">
    <source>
        <dbReference type="Google" id="ProtNLM"/>
    </source>
</evidence>
<dbReference type="Gene3D" id="3.40.1550.10">
    <property type="entry name" value="CheC-like"/>
    <property type="match status" value="1"/>
</dbReference>
<gene>
    <name evidence="2" type="ORF">GXN74_00150</name>
</gene>
<evidence type="ECO:0000313" key="3">
    <source>
        <dbReference type="Proteomes" id="UP000461585"/>
    </source>
</evidence>
<comment type="caution">
    <text evidence="2">The sequence shown here is derived from an EMBL/GenBank/DDBJ whole genome shotgun (WGS) entry which is preliminary data.</text>
</comment>